<dbReference type="Proteomes" id="UP000002630">
    <property type="component" value="Linkage Group LG26"/>
</dbReference>
<proteinExistence type="predicted"/>
<feature type="chain" id="PRO_5003095481" evidence="1">
    <location>
        <begin position="21"/>
        <end position="159"/>
    </location>
</feature>
<dbReference type="OrthoDB" id="7788754at2759"/>
<dbReference type="Gene3D" id="3.40.50.300">
    <property type="entry name" value="P-loop containing nucleotide triphosphate hydrolases"/>
    <property type="match status" value="1"/>
</dbReference>
<feature type="signal peptide" evidence="1">
    <location>
        <begin position="1"/>
        <end position="20"/>
    </location>
</feature>
<keyword evidence="3" id="KW-1185">Reference proteome</keyword>
<gene>
    <name evidence="2" type="ORF">Esi_0130_0002</name>
</gene>
<evidence type="ECO:0000313" key="2">
    <source>
        <dbReference type="EMBL" id="CBJ28989.1"/>
    </source>
</evidence>
<sequence>MMRFGLKAATVGLILAVGHAVREQVGPSSSQEANQIREIFSPYWFLLSRKGHDIGKRPDMAVLLVDTQGSYDHATSKTQLGSLFGRSTKIFNVGVKNKDPYDSLGGLSLLLEYRARLKEIKGRQDTKSRPLQRLEFLFRDRQMWDHRDDPARAPPETLR</sequence>
<name>D7FJ83_ECTSI</name>
<dbReference type="InParanoid" id="D7FJ83"/>
<dbReference type="EMBL" id="FN647939">
    <property type="protein sequence ID" value="CBJ28989.1"/>
    <property type="molecule type" value="Genomic_DNA"/>
</dbReference>
<evidence type="ECO:0000256" key="1">
    <source>
        <dbReference type="SAM" id="SignalP"/>
    </source>
</evidence>
<dbReference type="EMBL" id="FN649751">
    <property type="protein sequence ID" value="CBJ28989.1"/>
    <property type="molecule type" value="Genomic_DNA"/>
</dbReference>
<evidence type="ECO:0000313" key="3">
    <source>
        <dbReference type="Proteomes" id="UP000002630"/>
    </source>
</evidence>
<dbReference type="AlphaFoldDB" id="D7FJ83"/>
<organism evidence="2 3">
    <name type="scientific">Ectocarpus siliculosus</name>
    <name type="common">Brown alga</name>
    <name type="synonym">Conferva siliculosa</name>
    <dbReference type="NCBI Taxonomy" id="2880"/>
    <lineage>
        <taxon>Eukaryota</taxon>
        <taxon>Sar</taxon>
        <taxon>Stramenopiles</taxon>
        <taxon>Ochrophyta</taxon>
        <taxon>PX clade</taxon>
        <taxon>Phaeophyceae</taxon>
        <taxon>Ectocarpales</taxon>
        <taxon>Ectocarpaceae</taxon>
        <taxon>Ectocarpus</taxon>
    </lineage>
</organism>
<keyword evidence="1" id="KW-0732">Signal</keyword>
<dbReference type="InterPro" id="IPR027417">
    <property type="entry name" value="P-loop_NTPase"/>
</dbReference>
<accession>D7FJ83</accession>
<protein>
    <submittedName>
        <fullName evidence="2">Anti-viral guanylate-binding protein</fullName>
    </submittedName>
</protein>
<reference evidence="2 3" key="1">
    <citation type="journal article" date="2010" name="Nature">
        <title>The Ectocarpus genome and the independent evolution of multicellularity in brown algae.</title>
        <authorList>
            <person name="Cock J.M."/>
            <person name="Sterck L."/>
            <person name="Rouze P."/>
            <person name="Scornet D."/>
            <person name="Allen A.E."/>
            <person name="Amoutzias G."/>
            <person name="Anthouard V."/>
            <person name="Artiguenave F."/>
            <person name="Aury J.M."/>
            <person name="Badger J.H."/>
            <person name="Beszteri B."/>
            <person name="Billiau K."/>
            <person name="Bonnet E."/>
            <person name="Bothwell J.H."/>
            <person name="Bowler C."/>
            <person name="Boyen C."/>
            <person name="Brownlee C."/>
            <person name="Carrano C.J."/>
            <person name="Charrier B."/>
            <person name="Cho G.Y."/>
            <person name="Coelho S.M."/>
            <person name="Collen J."/>
            <person name="Corre E."/>
            <person name="Da Silva C."/>
            <person name="Delage L."/>
            <person name="Delaroque N."/>
            <person name="Dittami S.M."/>
            <person name="Doulbeau S."/>
            <person name="Elias M."/>
            <person name="Farnham G."/>
            <person name="Gachon C.M."/>
            <person name="Gschloessl B."/>
            <person name="Heesch S."/>
            <person name="Jabbari K."/>
            <person name="Jubin C."/>
            <person name="Kawai H."/>
            <person name="Kimura K."/>
            <person name="Kloareg B."/>
            <person name="Kupper F.C."/>
            <person name="Lang D."/>
            <person name="Le Bail A."/>
            <person name="Leblanc C."/>
            <person name="Lerouge P."/>
            <person name="Lohr M."/>
            <person name="Lopez P.J."/>
            <person name="Martens C."/>
            <person name="Maumus F."/>
            <person name="Michel G."/>
            <person name="Miranda-Saavedra D."/>
            <person name="Morales J."/>
            <person name="Moreau H."/>
            <person name="Motomura T."/>
            <person name="Nagasato C."/>
            <person name="Napoli C.A."/>
            <person name="Nelson D.R."/>
            <person name="Nyvall-Collen P."/>
            <person name="Peters A.F."/>
            <person name="Pommier C."/>
            <person name="Potin P."/>
            <person name="Poulain J."/>
            <person name="Quesneville H."/>
            <person name="Read B."/>
            <person name="Rensing S.A."/>
            <person name="Ritter A."/>
            <person name="Rousvoal S."/>
            <person name="Samanta M."/>
            <person name="Samson G."/>
            <person name="Schroeder D.C."/>
            <person name="Segurens B."/>
            <person name="Strittmatter M."/>
            <person name="Tonon T."/>
            <person name="Tregear J.W."/>
            <person name="Valentin K."/>
            <person name="von Dassow P."/>
            <person name="Yamagishi T."/>
            <person name="Van de Peer Y."/>
            <person name="Wincker P."/>
        </authorList>
    </citation>
    <scope>NUCLEOTIDE SEQUENCE [LARGE SCALE GENOMIC DNA]</scope>
    <source>
        <strain evidence="3">Ec32 / CCAP1310/4</strain>
    </source>
</reference>